<dbReference type="GO" id="GO:0032451">
    <property type="term" value="F:demethylase activity"/>
    <property type="evidence" value="ECO:0007669"/>
    <property type="project" value="UniProtKB-ARBA"/>
</dbReference>
<evidence type="ECO:0000256" key="4">
    <source>
        <dbReference type="ARBA" id="ARBA00022842"/>
    </source>
</evidence>
<keyword evidence="5 10" id="KW-0223">Dioxygenase</keyword>
<dbReference type="GO" id="GO:0051213">
    <property type="term" value="F:dioxygenase activity"/>
    <property type="evidence" value="ECO:0007669"/>
    <property type="project" value="UniProtKB-KW"/>
</dbReference>
<evidence type="ECO:0000313" key="11">
    <source>
        <dbReference type="Proteomes" id="UP000237056"/>
    </source>
</evidence>
<dbReference type="Proteomes" id="UP000237056">
    <property type="component" value="Unassembled WGS sequence"/>
</dbReference>
<proteinExistence type="predicted"/>
<dbReference type="GO" id="GO:0016787">
    <property type="term" value="F:hydrolase activity"/>
    <property type="evidence" value="ECO:0007669"/>
    <property type="project" value="UniProtKB-ARBA"/>
</dbReference>
<evidence type="ECO:0000256" key="6">
    <source>
        <dbReference type="ARBA" id="ARBA00023002"/>
    </source>
</evidence>
<keyword evidence="3" id="KW-0227">DNA damage</keyword>
<dbReference type="FunFam" id="2.60.120.590:FF:000004">
    <property type="entry name" value="DNA oxidative demethylase ALKBH2"/>
    <property type="match status" value="1"/>
</dbReference>
<gene>
    <name evidence="10" type="ORF">Q361_11156</name>
</gene>
<dbReference type="EMBL" id="PQNY01000011">
    <property type="protein sequence ID" value="POS01345.1"/>
    <property type="molecule type" value="Genomic_DNA"/>
</dbReference>
<accession>A0A2S4N6K6</accession>
<keyword evidence="8" id="KW-0234">DNA repair</keyword>
<keyword evidence="4" id="KW-0460">Magnesium</keyword>
<keyword evidence="6" id="KW-0560">Oxidoreductase</keyword>
<evidence type="ECO:0000256" key="8">
    <source>
        <dbReference type="ARBA" id="ARBA00023204"/>
    </source>
</evidence>
<dbReference type="Gene3D" id="2.60.120.590">
    <property type="entry name" value="Alpha-ketoglutarate-dependent dioxygenase AlkB-like"/>
    <property type="match status" value="1"/>
</dbReference>
<dbReference type="InterPro" id="IPR005123">
    <property type="entry name" value="Oxoglu/Fe-dep_dioxygenase_dom"/>
</dbReference>
<keyword evidence="11" id="KW-1185">Reference proteome</keyword>
<dbReference type="PANTHER" id="PTHR31212:SF4">
    <property type="entry name" value="ALPHA-KETOGLUTARATE-DEPENDENT DIOXYGENASE ALKB HOMOLOG 3"/>
    <property type="match status" value="1"/>
</dbReference>
<dbReference type="PANTHER" id="PTHR31212">
    <property type="entry name" value="ALPHA-KETOGLUTARATE-DEPENDENT DIOXYGENASE ALKB HOMOLOG 3"/>
    <property type="match status" value="1"/>
</dbReference>
<dbReference type="OrthoDB" id="190276at2"/>
<dbReference type="GO" id="GO:0046872">
    <property type="term" value="F:metal ion binding"/>
    <property type="evidence" value="ECO:0007669"/>
    <property type="project" value="UniProtKB-KW"/>
</dbReference>
<dbReference type="PROSITE" id="PS51471">
    <property type="entry name" value="FE2OG_OXY"/>
    <property type="match status" value="1"/>
</dbReference>
<evidence type="ECO:0000256" key="7">
    <source>
        <dbReference type="ARBA" id="ARBA00023004"/>
    </source>
</evidence>
<reference evidence="10 11" key="1">
    <citation type="submission" date="2018-01" db="EMBL/GenBank/DDBJ databases">
        <title>Genomic Encyclopedia of Type Strains, Phase I: the one thousand microbial genomes (KMG-I) project.</title>
        <authorList>
            <person name="Goeker M."/>
        </authorList>
    </citation>
    <scope>NUCLEOTIDE SEQUENCE [LARGE SCALE GENOMIC DNA]</scope>
    <source>
        <strain evidence="10 11">DSM 17960</strain>
    </source>
</reference>
<dbReference type="InterPro" id="IPR027450">
    <property type="entry name" value="AlkB-like"/>
</dbReference>
<feature type="domain" description="Fe2OG dioxygenase" evidence="9">
    <location>
        <begin position="100"/>
        <end position="198"/>
    </location>
</feature>
<keyword evidence="7" id="KW-0408">Iron</keyword>
<evidence type="ECO:0000313" key="10">
    <source>
        <dbReference type="EMBL" id="POS01345.1"/>
    </source>
</evidence>
<dbReference type="GO" id="GO:0006307">
    <property type="term" value="P:DNA alkylation repair"/>
    <property type="evidence" value="ECO:0007669"/>
    <property type="project" value="InterPro"/>
</dbReference>
<keyword evidence="2" id="KW-0479">Metal-binding</keyword>
<dbReference type="Pfam" id="PF13532">
    <property type="entry name" value="2OG-FeII_Oxy_2"/>
    <property type="match status" value="1"/>
</dbReference>
<evidence type="ECO:0000256" key="1">
    <source>
        <dbReference type="ARBA" id="ARBA00001954"/>
    </source>
</evidence>
<dbReference type="InterPro" id="IPR037151">
    <property type="entry name" value="AlkB-like_sf"/>
</dbReference>
<evidence type="ECO:0000256" key="2">
    <source>
        <dbReference type="ARBA" id="ARBA00022723"/>
    </source>
</evidence>
<comment type="caution">
    <text evidence="10">The sequence shown here is derived from an EMBL/GenBank/DDBJ whole genome shotgun (WGS) entry which is preliminary data.</text>
</comment>
<dbReference type="SUPFAM" id="SSF51197">
    <property type="entry name" value="Clavaminate synthase-like"/>
    <property type="match status" value="1"/>
</dbReference>
<sequence>MLFPSEKITIELPKASLEYFPNFFDLQKANELFSLLQNTIPWQQDTITVFGKNHLQPRLTALYGNNNNLYQYSNVVMKPHPWNSLLTFIKEAIEDELHNTFNAVLLNYYRNGADSMGWHADNEASLGRNPIIASVSFGATRPIQFKHNTLENLKHKINLEHGSLLVMKGETQHFWKHQIPKTSKPVGPRINLTFRNLL</sequence>
<evidence type="ECO:0000259" key="9">
    <source>
        <dbReference type="PROSITE" id="PS51471"/>
    </source>
</evidence>
<organism evidence="10 11">
    <name type="scientific">Flavobacterium croceum DSM 17960</name>
    <dbReference type="NCBI Taxonomy" id="1121886"/>
    <lineage>
        <taxon>Bacteria</taxon>
        <taxon>Pseudomonadati</taxon>
        <taxon>Bacteroidota</taxon>
        <taxon>Flavobacteriia</taxon>
        <taxon>Flavobacteriales</taxon>
        <taxon>Flavobacteriaceae</taxon>
        <taxon>Flavobacterium</taxon>
    </lineage>
</organism>
<name>A0A2S4N6K6_9FLAO</name>
<evidence type="ECO:0000256" key="3">
    <source>
        <dbReference type="ARBA" id="ARBA00022763"/>
    </source>
</evidence>
<dbReference type="AlphaFoldDB" id="A0A2S4N6K6"/>
<dbReference type="InterPro" id="IPR032854">
    <property type="entry name" value="ALKBH3"/>
</dbReference>
<comment type="cofactor">
    <cofactor evidence="1">
        <name>Fe(2+)</name>
        <dbReference type="ChEBI" id="CHEBI:29033"/>
    </cofactor>
</comment>
<dbReference type="GO" id="GO:0140097">
    <property type="term" value="F:catalytic activity, acting on DNA"/>
    <property type="evidence" value="ECO:0007669"/>
    <property type="project" value="UniProtKB-ARBA"/>
</dbReference>
<evidence type="ECO:0000256" key="5">
    <source>
        <dbReference type="ARBA" id="ARBA00022964"/>
    </source>
</evidence>
<protein>
    <submittedName>
        <fullName evidence="10">Alkylated DNA repair dioxygenase AlkB</fullName>
    </submittedName>
</protein>
<dbReference type="GO" id="GO:0016705">
    <property type="term" value="F:oxidoreductase activity, acting on paired donors, with incorporation or reduction of molecular oxygen"/>
    <property type="evidence" value="ECO:0007669"/>
    <property type="project" value="UniProtKB-ARBA"/>
</dbReference>
<dbReference type="RefSeq" id="WP_103726450.1">
    <property type="nucleotide sequence ID" value="NZ_PQNY01000011.1"/>
</dbReference>